<dbReference type="PANTHER" id="PTHR43817">
    <property type="entry name" value="GLYCOSYL HYDROLASE"/>
    <property type="match status" value="1"/>
</dbReference>
<gene>
    <name evidence="7" type="ORF">G7Z17_g6266</name>
</gene>
<reference evidence="7" key="1">
    <citation type="submission" date="2020-03" db="EMBL/GenBank/DDBJ databases">
        <title>Draft Genome Sequence of Cylindrodendrum hubeiense.</title>
        <authorList>
            <person name="Buettner E."/>
            <person name="Kellner H."/>
        </authorList>
    </citation>
    <scope>NUCLEOTIDE SEQUENCE</scope>
    <source>
        <strain evidence="7">IHI 201604</strain>
    </source>
</reference>
<accession>A0A9P5HAJ4</accession>
<sequence>MKFSSIISGIAAACSLFGSATAAFTNPIRSPGGSDPFIMRSGDGYYYLMTTSWTDLEIARSTTIAGLKTATKKVIYTSTVTNRCCNIWAPEIHWMGSAWYVYFTAGNGDNLDGQRMHVLKGGASAWDNSYTYAGQLNDVWAIDASVIRFSAYGNYLMFSCMYGVTYQSICLQKLNDDNISLSGSITVISSPEQTWEKYSYPVNEGPAALYAGGKTMISYSASYCWSPNYCLGLLTWDGTTSPTLKSAWTKSSGCQLSSGSGHYGTGHNSFFTSPSGGETWIAYHATSNSAGACDDTRYTMVQKITVGSSGSVSFGTPAANSLSISEPV</sequence>
<dbReference type="Pfam" id="PF04616">
    <property type="entry name" value="Glyco_hydro_43"/>
    <property type="match status" value="1"/>
</dbReference>
<dbReference type="OrthoDB" id="272289at2759"/>
<keyword evidence="8" id="KW-1185">Reference proteome</keyword>
<dbReference type="PANTHER" id="PTHR43817:SF1">
    <property type="entry name" value="HYDROLASE, FAMILY 43, PUTATIVE (AFU_ORTHOLOGUE AFUA_3G01660)-RELATED"/>
    <property type="match status" value="1"/>
</dbReference>
<keyword evidence="4 5" id="KW-0326">Glycosidase</keyword>
<dbReference type="AlphaFoldDB" id="A0A9P5HAJ4"/>
<dbReference type="InterPro" id="IPR023296">
    <property type="entry name" value="Glyco_hydro_beta-prop_sf"/>
</dbReference>
<feature type="chain" id="PRO_5040494118" description="Glycoside hydrolase family 43 protein" evidence="6">
    <location>
        <begin position="23"/>
        <end position="328"/>
    </location>
</feature>
<organism evidence="7 8">
    <name type="scientific">Cylindrodendrum hubeiense</name>
    <dbReference type="NCBI Taxonomy" id="595255"/>
    <lineage>
        <taxon>Eukaryota</taxon>
        <taxon>Fungi</taxon>
        <taxon>Dikarya</taxon>
        <taxon>Ascomycota</taxon>
        <taxon>Pezizomycotina</taxon>
        <taxon>Sordariomycetes</taxon>
        <taxon>Hypocreomycetidae</taxon>
        <taxon>Hypocreales</taxon>
        <taxon>Nectriaceae</taxon>
        <taxon>Cylindrodendrum</taxon>
    </lineage>
</organism>
<evidence type="ECO:0000256" key="2">
    <source>
        <dbReference type="ARBA" id="ARBA00022729"/>
    </source>
</evidence>
<dbReference type="EMBL" id="JAANBB010000118">
    <property type="protein sequence ID" value="KAF7549604.1"/>
    <property type="molecule type" value="Genomic_DNA"/>
</dbReference>
<comment type="similarity">
    <text evidence="1 5">Belongs to the glycosyl hydrolase 43 family.</text>
</comment>
<keyword evidence="2 6" id="KW-0732">Signal</keyword>
<evidence type="ECO:0000313" key="8">
    <source>
        <dbReference type="Proteomes" id="UP000722485"/>
    </source>
</evidence>
<comment type="caution">
    <text evidence="7">The sequence shown here is derived from an EMBL/GenBank/DDBJ whole genome shotgun (WGS) entry which is preliminary data.</text>
</comment>
<evidence type="ECO:0000256" key="3">
    <source>
        <dbReference type="ARBA" id="ARBA00022801"/>
    </source>
</evidence>
<feature type="signal peptide" evidence="6">
    <location>
        <begin position="1"/>
        <end position="22"/>
    </location>
</feature>
<evidence type="ECO:0000256" key="4">
    <source>
        <dbReference type="ARBA" id="ARBA00023295"/>
    </source>
</evidence>
<dbReference type="GO" id="GO:0004553">
    <property type="term" value="F:hydrolase activity, hydrolyzing O-glycosyl compounds"/>
    <property type="evidence" value="ECO:0007669"/>
    <property type="project" value="InterPro"/>
</dbReference>
<dbReference type="SUPFAM" id="SSF75005">
    <property type="entry name" value="Arabinanase/levansucrase/invertase"/>
    <property type="match status" value="1"/>
</dbReference>
<dbReference type="CDD" id="cd18820">
    <property type="entry name" value="GH43_LbAraf43-like"/>
    <property type="match status" value="1"/>
</dbReference>
<dbReference type="GO" id="GO:0005975">
    <property type="term" value="P:carbohydrate metabolic process"/>
    <property type="evidence" value="ECO:0007669"/>
    <property type="project" value="InterPro"/>
</dbReference>
<dbReference type="Gene3D" id="2.115.10.20">
    <property type="entry name" value="Glycosyl hydrolase domain, family 43"/>
    <property type="match status" value="1"/>
</dbReference>
<dbReference type="Proteomes" id="UP000722485">
    <property type="component" value="Unassembled WGS sequence"/>
</dbReference>
<proteinExistence type="inferred from homology"/>
<dbReference type="InterPro" id="IPR006710">
    <property type="entry name" value="Glyco_hydro_43"/>
</dbReference>
<name>A0A9P5HAJ4_9HYPO</name>
<evidence type="ECO:0000313" key="7">
    <source>
        <dbReference type="EMBL" id="KAF7549604.1"/>
    </source>
</evidence>
<evidence type="ECO:0008006" key="9">
    <source>
        <dbReference type="Google" id="ProtNLM"/>
    </source>
</evidence>
<evidence type="ECO:0000256" key="1">
    <source>
        <dbReference type="ARBA" id="ARBA00009865"/>
    </source>
</evidence>
<evidence type="ECO:0000256" key="6">
    <source>
        <dbReference type="SAM" id="SignalP"/>
    </source>
</evidence>
<evidence type="ECO:0000256" key="5">
    <source>
        <dbReference type="RuleBase" id="RU361187"/>
    </source>
</evidence>
<keyword evidence="3 5" id="KW-0378">Hydrolase</keyword>
<protein>
    <recommendedName>
        <fullName evidence="9">Glycoside hydrolase family 43 protein</fullName>
    </recommendedName>
</protein>